<evidence type="ECO:0000313" key="7">
    <source>
        <dbReference type="Proteomes" id="UP000094068"/>
    </source>
</evidence>
<feature type="compositionally biased region" description="Acidic residues" evidence="2">
    <location>
        <begin position="527"/>
        <end position="545"/>
    </location>
</feature>
<sequence>MNKKKLLNINIFILVILGLTIVSEFYFSATNLFAKAHVSMEVLEDEIIVDEPFYLEIRDERDEEGENVLLDLAELDVEESSNITIEQSEAKRKLNLVIPDGITFDARLQEELIQEQELSSEQFAFDWDETSRELRIHFPVSKTSLNVALVAKSSETYTLELFDDSKQEKLASIAIIALESDENSLFDETTVQEDNTTMQTVEADIKEENLDLDSEKELYNTEFNDYFQVYTWDQLVQSIANNSITKIILMRDISSVGTDNFASRTENLEINGNGFTLSLNSNSLMLGNLSSGIEKNFHFNNITILFSNTSTDFIRANDSLAGGRWRILLENTTISGSRRAVDARRSEVTLKGNAYIRTRRSNFALGSLVVEENAYYTSIVFNSNRAAVWFPRNVSGAAVTGTNSEFRVKTDARVNFYRENNENASQPAVFRHFRAYTIEEGAKVNYFYQNQNGGVAPLGDQSAANGRPQAYTILSGGELNIYTSNQMGIHFRRRDTSLVTETGGKMNVLLLNQNNNIVPGIPVSPDEGGDDEEDDGDDGDEDEPDVSLTTLINLAGTRTSIAINDPRSLDIRSNVETNLLAISSTSSFSINDANISIWQNSEPFWREPSIARENVVRYSQQGQVVSTTDSMLMMLNVSVTSNNYKRISAKGTTIYENEQAEITVSYVDEHGNNIFPEEILVGIIDVPTVIESAVPEGLLETSEYIVKEIIATNGRYDEASFEFTPESSSASLVFILESSDIPVAEGTVEVRYQSNDGILLASETMTGEVGTQYSTQGRDFQGWELVEEPLNSIGTFTEETITVTYVYKEVLQKAVLTVQFINELEQLLPGYTVRVETQVGDEIDLTKEQAVVEQLATLASAGYELSERPDNETAFKIEAAEVTVQYKLQGLLSLVSAPQSIDFGAITYDATTKRVEDPEIDQPLIVADTRADNSNGWTLTAALSSPMKNETGQELHSALRYVYEGQETLLDTNAQMVYLNQEGVSGRFDISNSWGTENGTDGVKLEIGSSDIVHTGSYTGVITWKVMAGQP</sequence>
<comment type="caution">
    <text evidence="6">The sequence shown here is derived from an EMBL/GenBank/DDBJ whole genome shotgun (WGS) entry which is preliminary data.</text>
</comment>
<dbReference type="Proteomes" id="UP000094068">
    <property type="component" value="Unassembled WGS sequence"/>
</dbReference>
<keyword evidence="3" id="KW-0812">Transmembrane</keyword>
<keyword evidence="7" id="KW-1185">Reference proteome</keyword>
<protein>
    <recommendedName>
        <fullName evidence="8">WxL domain-containing protein</fullName>
    </recommendedName>
</protein>
<evidence type="ECO:0000259" key="5">
    <source>
        <dbReference type="Pfam" id="PF13731"/>
    </source>
</evidence>
<feature type="region of interest" description="Disordered" evidence="2">
    <location>
        <begin position="517"/>
        <end position="545"/>
    </location>
</feature>
<dbReference type="InterPro" id="IPR027994">
    <property type="entry name" value="WxL_dom"/>
</dbReference>
<evidence type="ECO:0000256" key="1">
    <source>
        <dbReference type="ARBA" id="ARBA00022737"/>
    </source>
</evidence>
<dbReference type="STRING" id="903984.BCR21_13060"/>
<dbReference type="InterPro" id="IPR009459">
    <property type="entry name" value="MucBP_dom"/>
</dbReference>
<dbReference type="EMBL" id="MIJZ01000015">
    <property type="protein sequence ID" value="OEG10275.1"/>
    <property type="molecule type" value="Genomic_DNA"/>
</dbReference>
<accession>A0A1E5GCF5</accession>
<proteinExistence type="predicted"/>
<dbReference type="AlphaFoldDB" id="A0A1E5GCF5"/>
<evidence type="ECO:0008006" key="8">
    <source>
        <dbReference type="Google" id="ProtNLM"/>
    </source>
</evidence>
<feature type="transmembrane region" description="Helical" evidence="3">
    <location>
        <begin position="7"/>
        <end position="27"/>
    </location>
</feature>
<keyword evidence="3" id="KW-0472">Membrane</keyword>
<feature type="domain" description="MucBP" evidence="4">
    <location>
        <begin position="662"/>
        <end position="691"/>
    </location>
</feature>
<evidence type="ECO:0000259" key="4">
    <source>
        <dbReference type="Pfam" id="PF06458"/>
    </source>
</evidence>
<dbReference type="Pfam" id="PF13731">
    <property type="entry name" value="WxL"/>
    <property type="match status" value="1"/>
</dbReference>
<dbReference type="RefSeq" id="WP_069646967.1">
    <property type="nucleotide sequence ID" value="NZ_MIJZ01000015.1"/>
</dbReference>
<dbReference type="Pfam" id="PF06458">
    <property type="entry name" value="MucBP"/>
    <property type="match status" value="2"/>
</dbReference>
<feature type="domain" description="MucBP" evidence="4">
    <location>
        <begin position="747"/>
        <end position="808"/>
    </location>
</feature>
<keyword evidence="1" id="KW-0677">Repeat</keyword>
<dbReference type="InterPro" id="IPR046776">
    <property type="entry name" value="Pectate_lyase_5"/>
</dbReference>
<dbReference type="Gene3D" id="3.10.20.320">
    <property type="entry name" value="Putative peptidoglycan bound protein (lpxtg motif)"/>
    <property type="match status" value="1"/>
</dbReference>
<feature type="domain" description="WxL" evidence="5">
    <location>
        <begin position="887"/>
        <end position="1026"/>
    </location>
</feature>
<organism evidence="6 7">
    <name type="scientific">Enterococcus ureasiticus</name>
    <dbReference type="NCBI Taxonomy" id="903984"/>
    <lineage>
        <taxon>Bacteria</taxon>
        <taxon>Bacillati</taxon>
        <taxon>Bacillota</taxon>
        <taxon>Bacilli</taxon>
        <taxon>Lactobacillales</taxon>
        <taxon>Enterococcaceae</taxon>
        <taxon>Enterococcus</taxon>
    </lineage>
</organism>
<keyword evidence="3" id="KW-1133">Transmembrane helix</keyword>
<reference evidence="7" key="1">
    <citation type="submission" date="2016-09" db="EMBL/GenBank/DDBJ databases">
        <authorList>
            <person name="Gulvik C.A."/>
        </authorList>
    </citation>
    <scope>NUCLEOTIDE SEQUENCE [LARGE SCALE GENOMIC DNA]</scope>
    <source>
        <strain evidence="7">DSM 23328</strain>
    </source>
</reference>
<evidence type="ECO:0000313" key="6">
    <source>
        <dbReference type="EMBL" id="OEG10275.1"/>
    </source>
</evidence>
<gene>
    <name evidence="6" type="ORF">BCR21_13060</name>
</gene>
<evidence type="ECO:0000256" key="2">
    <source>
        <dbReference type="SAM" id="MobiDB-lite"/>
    </source>
</evidence>
<dbReference type="Pfam" id="PF20585">
    <property type="entry name" value="Pectate_lyase_5"/>
    <property type="match status" value="1"/>
</dbReference>
<name>A0A1E5GCF5_9ENTE</name>
<evidence type="ECO:0000256" key="3">
    <source>
        <dbReference type="SAM" id="Phobius"/>
    </source>
</evidence>